<protein>
    <submittedName>
        <fullName evidence="1">Uncharacterized protein</fullName>
    </submittedName>
</protein>
<organism evidence="1">
    <name type="scientific">Anguilla anguilla</name>
    <name type="common">European freshwater eel</name>
    <name type="synonym">Muraena anguilla</name>
    <dbReference type="NCBI Taxonomy" id="7936"/>
    <lineage>
        <taxon>Eukaryota</taxon>
        <taxon>Metazoa</taxon>
        <taxon>Chordata</taxon>
        <taxon>Craniata</taxon>
        <taxon>Vertebrata</taxon>
        <taxon>Euteleostomi</taxon>
        <taxon>Actinopterygii</taxon>
        <taxon>Neopterygii</taxon>
        <taxon>Teleostei</taxon>
        <taxon>Anguilliformes</taxon>
        <taxon>Anguillidae</taxon>
        <taxon>Anguilla</taxon>
    </lineage>
</organism>
<reference evidence="1" key="2">
    <citation type="journal article" date="2015" name="Fish Shellfish Immunol.">
        <title>Early steps in the European eel (Anguilla anguilla)-Vibrio vulnificus interaction in the gills: Role of the RtxA13 toxin.</title>
        <authorList>
            <person name="Callol A."/>
            <person name="Pajuelo D."/>
            <person name="Ebbesson L."/>
            <person name="Teles M."/>
            <person name="MacKenzie S."/>
            <person name="Amaro C."/>
        </authorList>
    </citation>
    <scope>NUCLEOTIDE SEQUENCE</scope>
</reference>
<name>A0A0E9X9G4_ANGAN</name>
<proteinExistence type="predicted"/>
<sequence>MCSNVIFPVNARRFSGADAPKMGGTVAM</sequence>
<dbReference type="AlphaFoldDB" id="A0A0E9X9G4"/>
<accession>A0A0E9X9G4</accession>
<dbReference type="EMBL" id="GBXM01009195">
    <property type="protein sequence ID" value="JAH99382.1"/>
    <property type="molecule type" value="Transcribed_RNA"/>
</dbReference>
<evidence type="ECO:0000313" key="1">
    <source>
        <dbReference type="EMBL" id="JAH99382.1"/>
    </source>
</evidence>
<reference evidence="1" key="1">
    <citation type="submission" date="2014-11" db="EMBL/GenBank/DDBJ databases">
        <authorList>
            <person name="Amaro Gonzalez C."/>
        </authorList>
    </citation>
    <scope>NUCLEOTIDE SEQUENCE</scope>
</reference>